<dbReference type="InterPro" id="IPR005794">
    <property type="entry name" value="Fmt"/>
</dbReference>
<evidence type="ECO:0000256" key="1">
    <source>
        <dbReference type="ARBA" id="ARBA00002606"/>
    </source>
</evidence>
<dbReference type="NCBIfam" id="TIGR00460">
    <property type="entry name" value="fmt"/>
    <property type="match status" value="1"/>
</dbReference>
<proteinExistence type="inferred from homology"/>
<dbReference type="GO" id="GO:0004479">
    <property type="term" value="F:methionyl-tRNA formyltransferase activity"/>
    <property type="evidence" value="ECO:0007669"/>
    <property type="project" value="UniProtKB-UniRule"/>
</dbReference>
<dbReference type="PANTHER" id="PTHR11138:SF5">
    <property type="entry name" value="METHIONYL-TRNA FORMYLTRANSFERASE, MITOCHONDRIAL"/>
    <property type="match status" value="1"/>
</dbReference>
<dbReference type="EMBL" id="SNYW01000001">
    <property type="protein sequence ID" value="TDQ86474.1"/>
    <property type="molecule type" value="Genomic_DNA"/>
</dbReference>
<dbReference type="InterPro" id="IPR005793">
    <property type="entry name" value="Formyl_trans_C"/>
</dbReference>
<dbReference type="PANTHER" id="PTHR11138">
    <property type="entry name" value="METHIONYL-TRNA FORMYLTRANSFERASE"/>
    <property type="match status" value="1"/>
</dbReference>
<dbReference type="PROSITE" id="PS00373">
    <property type="entry name" value="GART"/>
    <property type="match status" value="1"/>
</dbReference>
<dbReference type="Gene3D" id="3.40.50.170">
    <property type="entry name" value="Formyl transferase, N-terminal domain"/>
    <property type="match status" value="1"/>
</dbReference>
<feature type="domain" description="Formyl transferase N-terminal" evidence="9">
    <location>
        <begin position="2"/>
        <end position="175"/>
    </location>
</feature>
<dbReference type="CDD" id="cd08646">
    <property type="entry name" value="FMT_core_Met-tRNA-FMT_N"/>
    <property type="match status" value="1"/>
</dbReference>
<dbReference type="GO" id="GO:0005829">
    <property type="term" value="C:cytosol"/>
    <property type="evidence" value="ECO:0007669"/>
    <property type="project" value="TreeGrafter"/>
</dbReference>
<feature type="binding site" evidence="8">
    <location>
        <begin position="104"/>
        <end position="107"/>
    </location>
    <ligand>
        <name>(6S)-5,6,7,8-tetrahydrofolate</name>
        <dbReference type="ChEBI" id="CHEBI:57453"/>
    </ligand>
</feature>
<evidence type="ECO:0000256" key="6">
    <source>
        <dbReference type="ARBA" id="ARBA00022917"/>
    </source>
</evidence>
<sequence length="297" mass="31009">MGTPDFAATTLAALIAAGHEMAAVYAQPPRPAGRGQELRKSPVQVLAEQHGLPVLTPVSLKDEAAQAAFAAHRADVAVVAAYGLLLPQAILDAPRFGCLNIHASLLPRWRGAAPIQRAILAGDATTGITVMQMAAGLDTGPILASETLKIGHEMTAGALHDALAEMGARLIVETLPRLPFEAVPQPAEGVTYAAKISPAEARLDWSQSATLLERAVRAFAPHPGAWCQLPDGERLKVLKAEIVPGQAVPGTILDDQLTVACGAGALRLTLVQRAGKKPMTAPDFLRGVKLARGTQLS</sequence>
<dbReference type="InterPro" id="IPR036477">
    <property type="entry name" value="Formyl_transf_N_sf"/>
</dbReference>
<organism evidence="11 12">
    <name type="scientific">Dongia mobilis</name>
    <dbReference type="NCBI Taxonomy" id="578943"/>
    <lineage>
        <taxon>Bacteria</taxon>
        <taxon>Pseudomonadati</taxon>
        <taxon>Pseudomonadota</taxon>
        <taxon>Alphaproteobacteria</taxon>
        <taxon>Rhodospirillales</taxon>
        <taxon>Dongiaceae</taxon>
        <taxon>Dongia</taxon>
    </lineage>
</organism>
<dbReference type="Pfam" id="PF00551">
    <property type="entry name" value="Formyl_trans_N"/>
    <property type="match status" value="1"/>
</dbReference>
<evidence type="ECO:0000256" key="2">
    <source>
        <dbReference type="ARBA" id="ARBA00010699"/>
    </source>
</evidence>
<dbReference type="InterPro" id="IPR044135">
    <property type="entry name" value="Met-tRNA-FMT_C"/>
</dbReference>
<comment type="caution">
    <text evidence="11">The sequence shown here is derived from an EMBL/GenBank/DDBJ whole genome shotgun (WGS) entry which is preliminary data.</text>
</comment>
<evidence type="ECO:0000313" key="12">
    <source>
        <dbReference type="Proteomes" id="UP000295783"/>
    </source>
</evidence>
<keyword evidence="5 8" id="KW-0808">Transferase</keyword>
<evidence type="ECO:0000256" key="4">
    <source>
        <dbReference type="ARBA" id="ARBA00016014"/>
    </source>
</evidence>
<evidence type="ECO:0000256" key="7">
    <source>
        <dbReference type="ARBA" id="ARBA00048558"/>
    </source>
</evidence>
<comment type="catalytic activity">
    <reaction evidence="7 8">
        <text>L-methionyl-tRNA(fMet) + (6R)-10-formyltetrahydrofolate = N-formyl-L-methionyl-tRNA(fMet) + (6S)-5,6,7,8-tetrahydrofolate + H(+)</text>
        <dbReference type="Rhea" id="RHEA:24380"/>
        <dbReference type="Rhea" id="RHEA-COMP:9952"/>
        <dbReference type="Rhea" id="RHEA-COMP:9953"/>
        <dbReference type="ChEBI" id="CHEBI:15378"/>
        <dbReference type="ChEBI" id="CHEBI:57453"/>
        <dbReference type="ChEBI" id="CHEBI:78530"/>
        <dbReference type="ChEBI" id="CHEBI:78844"/>
        <dbReference type="ChEBI" id="CHEBI:195366"/>
        <dbReference type="EC" id="2.1.2.9"/>
    </reaction>
</comment>
<dbReference type="AlphaFoldDB" id="A0A4R6WXE1"/>
<dbReference type="InterPro" id="IPR002376">
    <property type="entry name" value="Formyl_transf_N"/>
</dbReference>
<dbReference type="InterPro" id="IPR001555">
    <property type="entry name" value="GART_AS"/>
</dbReference>
<dbReference type="CDD" id="cd08704">
    <property type="entry name" value="Met_tRNA_FMT_C"/>
    <property type="match status" value="1"/>
</dbReference>
<feature type="domain" description="Formyl transferase C-terminal" evidence="10">
    <location>
        <begin position="195"/>
        <end position="288"/>
    </location>
</feature>
<accession>A0A4R6WXE1</accession>
<keyword evidence="12" id="KW-1185">Reference proteome</keyword>
<dbReference type="InterPro" id="IPR041711">
    <property type="entry name" value="Met-tRNA-FMT_N"/>
</dbReference>
<dbReference type="Proteomes" id="UP000295783">
    <property type="component" value="Unassembled WGS sequence"/>
</dbReference>
<dbReference type="InterPro" id="IPR011034">
    <property type="entry name" value="Formyl_transferase-like_C_sf"/>
</dbReference>
<keyword evidence="6 8" id="KW-0648">Protein biosynthesis</keyword>
<evidence type="ECO:0000256" key="3">
    <source>
        <dbReference type="ARBA" id="ARBA00012261"/>
    </source>
</evidence>
<dbReference type="Pfam" id="PF02911">
    <property type="entry name" value="Formyl_trans_C"/>
    <property type="match status" value="1"/>
</dbReference>
<dbReference type="EC" id="2.1.2.9" evidence="3 8"/>
<dbReference type="Gene3D" id="3.10.25.10">
    <property type="entry name" value="Formyl transferase, C-terminal domain"/>
    <property type="match status" value="1"/>
</dbReference>
<evidence type="ECO:0000313" key="11">
    <source>
        <dbReference type="EMBL" id="TDQ86474.1"/>
    </source>
</evidence>
<evidence type="ECO:0000256" key="8">
    <source>
        <dbReference type="HAMAP-Rule" id="MF_00182"/>
    </source>
</evidence>
<reference evidence="11 12" key="1">
    <citation type="submission" date="2019-03" db="EMBL/GenBank/DDBJ databases">
        <title>Genomic Encyclopedia of Type Strains, Phase III (KMG-III): the genomes of soil and plant-associated and newly described type strains.</title>
        <authorList>
            <person name="Whitman W."/>
        </authorList>
    </citation>
    <scope>NUCLEOTIDE SEQUENCE [LARGE SCALE GENOMIC DNA]</scope>
    <source>
        <strain evidence="11 12">CGMCC 1.7660</strain>
    </source>
</reference>
<comment type="function">
    <text evidence="1 8">Attaches a formyl group to the free amino group of methionyl-tRNA(fMet). The formyl group appears to play a dual role in the initiator identity of N-formylmethionyl-tRNA by promoting its recognition by IF2 and preventing the misappropriation of this tRNA by the elongation apparatus.</text>
</comment>
<dbReference type="SUPFAM" id="SSF53328">
    <property type="entry name" value="Formyltransferase"/>
    <property type="match status" value="1"/>
</dbReference>
<dbReference type="SUPFAM" id="SSF50486">
    <property type="entry name" value="FMT C-terminal domain-like"/>
    <property type="match status" value="1"/>
</dbReference>
<dbReference type="InterPro" id="IPR037022">
    <property type="entry name" value="Formyl_trans_C_sf"/>
</dbReference>
<comment type="similarity">
    <text evidence="2 8">Belongs to the Fmt family.</text>
</comment>
<dbReference type="HAMAP" id="MF_00182">
    <property type="entry name" value="Formyl_trans"/>
    <property type="match status" value="1"/>
</dbReference>
<gene>
    <name evidence="8" type="primary">fmt</name>
    <name evidence="11" type="ORF">A8950_0166</name>
</gene>
<evidence type="ECO:0000256" key="5">
    <source>
        <dbReference type="ARBA" id="ARBA00022679"/>
    </source>
</evidence>
<name>A0A4R6WXE1_9PROT</name>
<evidence type="ECO:0000259" key="10">
    <source>
        <dbReference type="Pfam" id="PF02911"/>
    </source>
</evidence>
<protein>
    <recommendedName>
        <fullName evidence="4 8">Methionyl-tRNA formyltransferase</fullName>
        <ecNumber evidence="3 8">2.1.2.9</ecNumber>
    </recommendedName>
</protein>
<evidence type="ECO:0000259" key="9">
    <source>
        <dbReference type="Pfam" id="PF00551"/>
    </source>
</evidence>